<dbReference type="EMBL" id="CAJHUC010001015">
    <property type="protein sequence ID" value="CAD7699415.1"/>
    <property type="molecule type" value="Genomic_DNA"/>
</dbReference>
<feature type="coiled-coil region" evidence="5">
    <location>
        <begin position="641"/>
        <end position="672"/>
    </location>
</feature>
<evidence type="ECO:0000313" key="9">
    <source>
        <dbReference type="EMBL" id="CAD7699415.1"/>
    </source>
</evidence>
<feature type="domain" description="Helicase C-terminal" evidence="8">
    <location>
        <begin position="444"/>
        <end position="617"/>
    </location>
</feature>
<proteinExistence type="predicted"/>
<keyword evidence="5" id="KW-0175">Coiled coil</keyword>
<dbReference type="InterPro" id="IPR001650">
    <property type="entry name" value="Helicase_C-like"/>
</dbReference>
<evidence type="ECO:0000259" key="8">
    <source>
        <dbReference type="PROSITE" id="PS51194"/>
    </source>
</evidence>
<accession>A0A8S1IWJ4</accession>
<dbReference type="InterPro" id="IPR027417">
    <property type="entry name" value="P-loop_NTPase"/>
</dbReference>
<evidence type="ECO:0000256" key="1">
    <source>
        <dbReference type="ARBA" id="ARBA00022741"/>
    </source>
</evidence>
<dbReference type="PANTHER" id="PTHR12131">
    <property type="entry name" value="ATP-DEPENDENT RNA AND DNA HELICASE"/>
    <property type="match status" value="1"/>
</dbReference>
<evidence type="ECO:0000256" key="3">
    <source>
        <dbReference type="ARBA" id="ARBA00022806"/>
    </source>
</evidence>
<dbReference type="GO" id="GO:0070478">
    <property type="term" value="P:nuclear-transcribed mRNA catabolic process, 3'-5' exonucleolytic nonsense-mediated decay"/>
    <property type="evidence" value="ECO:0007669"/>
    <property type="project" value="TreeGrafter"/>
</dbReference>
<dbReference type="Proteomes" id="UP000708148">
    <property type="component" value="Unassembled WGS sequence"/>
</dbReference>
<dbReference type="GO" id="GO:0005524">
    <property type="term" value="F:ATP binding"/>
    <property type="evidence" value="ECO:0007669"/>
    <property type="project" value="UniProtKB-KW"/>
</dbReference>
<dbReference type="GO" id="GO:0004386">
    <property type="term" value="F:helicase activity"/>
    <property type="evidence" value="ECO:0007669"/>
    <property type="project" value="UniProtKB-KW"/>
</dbReference>
<dbReference type="CDD" id="cd18795">
    <property type="entry name" value="SF2_C_Ski2"/>
    <property type="match status" value="1"/>
</dbReference>
<dbReference type="PANTHER" id="PTHR12131:SF1">
    <property type="entry name" value="ATP-DEPENDENT RNA HELICASE SUPV3L1, MITOCHONDRIAL-RELATED"/>
    <property type="match status" value="1"/>
</dbReference>
<dbReference type="GO" id="GO:0016787">
    <property type="term" value="F:hydrolase activity"/>
    <property type="evidence" value="ECO:0007669"/>
    <property type="project" value="UniProtKB-KW"/>
</dbReference>
<protein>
    <submittedName>
        <fullName evidence="9">Uncharacterized protein</fullName>
    </submittedName>
</protein>
<dbReference type="SMART" id="SM00487">
    <property type="entry name" value="DEXDc"/>
    <property type="match status" value="1"/>
</dbReference>
<organism evidence="9 10">
    <name type="scientific">Ostreobium quekettii</name>
    <dbReference type="NCBI Taxonomy" id="121088"/>
    <lineage>
        <taxon>Eukaryota</taxon>
        <taxon>Viridiplantae</taxon>
        <taxon>Chlorophyta</taxon>
        <taxon>core chlorophytes</taxon>
        <taxon>Ulvophyceae</taxon>
        <taxon>TCBD clade</taxon>
        <taxon>Bryopsidales</taxon>
        <taxon>Ostreobineae</taxon>
        <taxon>Ostreobiaceae</taxon>
        <taxon>Ostreobium</taxon>
    </lineage>
</organism>
<name>A0A8S1IWJ4_9CHLO</name>
<dbReference type="InterPro" id="IPR014001">
    <property type="entry name" value="Helicase_ATP-bd"/>
</dbReference>
<keyword evidence="10" id="KW-1185">Reference proteome</keyword>
<dbReference type="PROSITE" id="PS51194">
    <property type="entry name" value="HELICASE_CTER"/>
    <property type="match status" value="1"/>
</dbReference>
<dbReference type="AlphaFoldDB" id="A0A8S1IWJ4"/>
<dbReference type="InterPro" id="IPR011545">
    <property type="entry name" value="DEAD/DEAH_box_helicase_dom"/>
</dbReference>
<dbReference type="GO" id="GO:0055087">
    <property type="term" value="C:Ski complex"/>
    <property type="evidence" value="ECO:0007669"/>
    <property type="project" value="TreeGrafter"/>
</dbReference>
<evidence type="ECO:0000256" key="6">
    <source>
        <dbReference type="SAM" id="MobiDB-lite"/>
    </source>
</evidence>
<feature type="region of interest" description="Disordered" evidence="6">
    <location>
        <begin position="119"/>
        <end position="147"/>
    </location>
</feature>
<comment type="caution">
    <text evidence="9">The sequence shown here is derived from an EMBL/GenBank/DDBJ whole genome shotgun (WGS) entry which is preliminary data.</text>
</comment>
<gene>
    <name evidence="9" type="ORF">OSTQU699_LOCUS4774</name>
</gene>
<evidence type="ECO:0000256" key="5">
    <source>
        <dbReference type="SAM" id="Coils"/>
    </source>
</evidence>
<keyword evidence="2" id="KW-0378">Hydrolase</keyword>
<dbReference type="Pfam" id="PF00270">
    <property type="entry name" value="DEAD"/>
    <property type="match status" value="1"/>
</dbReference>
<dbReference type="InterPro" id="IPR050699">
    <property type="entry name" value="RNA-DNA_Helicase"/>
</dbReference>
<dbReference type="InterPro" id="IPR012961">
    <property type="entry name" value="Ski2/MTR4_C"/>
</dbReference>
<sequence length="1105" mass="122324">MEQRFEFVRVGQTRIPIGRPSCSLRPPMRTMDVCNARTLASWPEGRFLDSEERGRLASGNLTRCVAEGVDAVDAPIREAEEDAPMEDLAAVGEEEVTDGDSACSSVDAAHIGWSLTESESENGWEGEWEAESEAGSDLAVHEEARDEEPRQLAVADWEQALEVVSLDTEARDLPTLEDLCQSYPYTLDDFQKQAISELLARKSCLVCAPTGAGKTVIAEAAAAYFFAKGNKVIYTTPLKALSNQKLQEFRERFGFDMVGLSTGDCTINPEAPLIVMTTEILRNIMYNTKSTASGGMNGQERLKNIGMVVLDEVHYLNDEQRGSTWEELIINCPSHIQMLCMSATVANPQELGSWISQIHGECTTVVTSKRPVPLRWYFCYGNQRATSIRPFFNKRNTKVSPALLEEVSGWRNPFAFIPHLHGVVQRLIQKDFLPAIIFVFSRRECDENVLLIHAKGLNLTSKAEQKIIRRELESLRSEQGEVVREHLVKALVAGIASHHAGCLPGWKSLVERLFQLGAIKLVFATETLAAGINMPARTTVITKLARNRGGIQMLLHNELLQMAGRAGRRGYDEVGQCVILESGYEGVKEAMKLFRSGPEPLESKFATGYSLALNLLSAYPLEDVRQFLEKSFRNFQTGIGLELRKAQVSELKAKASELVQETERMATQEEQAVLKQYNHLKGRQETEREVLRAMVADAVESRSKEVQQRLLGLQMPCPILLDLNHSATGKGALQNALAVQLRGDAMGNSSKEMTGDAIGLHVVTLTADNQVYCVPVRHVVGIMEANYAPPTEWQDVVRLTQEAQMEEQFEYMSGGVQRLSGSLETARVAIKIPPVSAISLVPFAEEHERVLVEQSKKTKDVSRAINRIVKDQSRMKKASDKVRRRLGRAERMLKAAKKAQAALVMRQSQSWRDFKGIMEILHVAGALERDTLKILPLGQAVRELSGAHNLWMATVLTHSSVHQLSPMQLAALMGVLADPEISSKPKASASFPPDEAVCQIFCDLEEAHARLCEAQIIHSVPNLCSAMVVDVRLSGLVQAWAAGCSWQEVTGGTSLDDGDVARVLTRTLDLLRQVTQLSVSPKSLKKTARIAFSAMNRKPIRDLIV</sequence>
<dbReference type="SMART" id="SM00490">
    <property type="entry name" value="HELICc"/>
    <property type="match status" value="1"/>
</dbReference>
<evidence type="ECO:0000256" key="4">
    <source>
        <dbReference type="ARBA" id="ARBA00022840"/>
    </source>
</evidence>
<dbReference type="Gene3D" id="1.10.3380.30">
    <property type="match status" value="1"/>
</dbReference>
<dbReference type="Gene3D" id="3.40.50.300">
    <property type="entry name" value="P-loop containing nucleotide triphosphate hydrolases"/>
    <property type="match status" value="2"/>
</dbReference>
<keyword evidence="4" id="KW-0067">ATP-binding</keyword>
<dbReference type="SMART" id="SM01142">
    <property type="entry name" value="DSHCT"/>
    <property type="match status" value="1"/>
</dbReference>
<keyword evidence="3" id="KW-0347">Helicase</keyword>
<dbReference type="GO" id="GO:0003676">
    <property type="term" value="F:nucleic acid binding"/>
    <property type="evidence" value="ECO:0007669"/>
    <property type="project" value="InterPro"/>
</dbReference>
<feature type="domain" description="Helicase ATP-binding" evidence="7">
    <location>
        <begin position="195"/>
        <end position="363"/>
    </location>
</feature>
<evidence type="ECO:0000256" key="2">
    <source>
        <dbReference type="ARBA" id="ARBA00022801"/>
    </source>
</evidence>
<dbReference type="Pfam" id="PF08148">
    <property type="entry name" value="DSHCT"/>
    <property type="match status" value="1"/>
</dbReference>
<reference evidence="9" key="1">
    <citation type="submission" date="2020-12" db="EMBL/GenBank/DDBJ databases">
        <authorList>
            <person name="Iha C."/>
        </authorList>
    </citation>
    <scope>NUCLEOTIDE SEQUENCE</scope>
</reference>
<dbReference type="PROSITE" id="PS51192">
    <property type="entry name" value="HELICASE_ATP_BIND_1"/>
    <property type="match status" value="1"/>
</dbReference>
<feature type="compositionally biased region" description="Acidic residues" evidence="6">
    <location>
        <begin position="119"/>
        <end position="134"/>
    </location>
</feature>
<dbReference type="SUPFAM" id="SSF52540">
    <property type="entry name" value="P-loop containing nucleoside triphosphate hydrolases"/>
    <property type="match status" value="2"/>
</dbReference>
<evidence type="ECO:0000313" key="10">
    <source>
        <dbReference type="Proteomes" id="UP000708148"/>
    </source>
</evidence>
<evidence type="ECO:0000259" key="7">
    <source>
        <dbReference type="PROSITE" id="PS51192"/>
    </source>
</evidence>
<dbReference type="OrthoDB" id="64767at2759"/>
<keyword evidence="1" id="KW-0547">Nucleotide-binding</keyword>